<dbReference type="InterPro" id="IPR020568">
    <property type="entry name" value="Ribosomal_Su5_D2-typ_SF"/>
</dbReference>
<dbReference type="EMBL" id="AE016819">
    <property type="protein sequence ID" value="AAS53480.1"/>
    <property type="molecule type" value="Genomic_DNA"/>
</dbReference>
<dbReference type="GO" id="GO:0071028">
    <property type="term" value="P:nuclear mRNA surveillance"/>
    <property type="evidence" value="ECO:0000318"/>
    <property type="project" value="GO_Central"/>
</dbReference>
<dbReference type="PANTHER" id="PTHR11953">
    <property type="entry name" value="EXOSOME COMPLEX COMPONENT"/>
    <property type="match status" value="1"/>
</dbReference>
<dbReference type="InterPro" id="IPR001247">
    <property type="entry name" value="ExoRNase_PH_dom1"/>
</dbReference>
<dbReference type="InParanoid" id="Q754G1"/>
<dbReference type="SUPFAM" id="SSF54211">
    <property type="entry name" value="Ribosomal protein S5 domain 2-like"/>
    <property type="match status" value="1"/>
</dbReference>
<evidence type="ECO:0000256" key="2">
    <source>
        <dbReference type="ARBA" id="ARBA00004496"/>
    </source>
</evidence>
<dbReference type="eggNOG" id="KOG1068">
    <property type="taxonomic scope" value="Eukaryota"/>
</dbReference>
<dbReference type="Pfam" id="PF01138">
    <property type="entry name" value="RNase_PH"/>
    <property type="match status" value="1"/>
</dbReference>
<keyword evidence="7" id="KW-0694">RNA-binding</keyword>
<evidence type="ECO:0000313" key="10">
    <source>
        <dbReference type="EMBL" id="AAS53480.1"/>
    </source>
</evidence>
<evidence type="ECO:0000256" key="3">
    <source>
        <dbReference type="ARBA" id="ARBA00006678"/>
    </source>
</evidence>
<evidence type="ECO:0000256" key="1">
    <source>
        <dbReference type="ARBA" id="ARBA00004123"/>
    </source>
</evidence>
<feature type="domain" description="Exoribonuclease phosphorolytic" evidence="9">
    <location>
        <begin position="44"/>
        <end position="174"/>
    </location>
</feature>
<dbReference type="GeneID" id="4621899"/>
<dbReference type="GO" id="GO:0034475">
    <property type="term" value="P:U4 snRNA 3'-end processing"/>
    <property type="evidence" value="ECO:0000318"/>
    <property type="project" value="GO_Central"/>
</dbReference>
<dbReference type="RefSeq" id="NP_985656.1">
    <property type="nucleotide sequence ID" value="NM_211010.1"/>
</dbReference>
<organism evidence="10 11">
    <name type="scientific">Eremothecium gossypii (strain ATCC 10895 / CBS 109.51 / FGSC 9923 / NRRL Y-1056)</name>
    <name type="common">Yeast</name>
    <name type="synonym">Ashbya gossypii</name>
    <dbReference type="NCBI Taxonomy" id="284811"/>
    <lineage>
        <taxon>Eukaryota</taxon>
        <taxon>Fungi</taxon>
        <taxon>Dikarya</taxon>
        <taxon>Ascomycota</taxon>
        <taxon>Saccharomycotina</taxon>
        <taxon>Saccharomycetes</taxon>
        <taxon>Saccharomycetales</taxon>
        <taxon>Saccharomycetaceae</taxon>
        <taxon>Eremothecium</taxon>
    </lineage>
</organism>
<keyword evidence="6" id="KW-0271">Exosome</keyword>
<keyword evidence="11" id="KW-1185">Reference proteome</keyword>
<evidence type="ECO:0000256" key="6">
    <source>
        <dbReference type="ARBA" id="ARBA00022835"/>
    </source>
</evidence>
<dbReference type="InterPro" id="IPR050080">
    <property type="entry name" value="RNase_PH"/>
</dbReference>
<dbReference type="GO" id="GO:0003723">
    <property type="term" value="F:RNA binding"/>
    <property type="evidence" value="ECO:0000318"/>
    <property type="project" value="GO_Central"/>
</dbReference>
<dbReference type="OrthoDB" id="2504340at2759"/>
<comment type="similarity">
    <text evidence="3">Belongs to the RNase PH family.</text>
</comment>
<accession>Q754G1</accession>
<sequence>MNGQDRRRILGPSNSKALKFGDLVPAQDSKAGTGEVSGDSEASMFIQDGMIVNANGSSYLEVKAETHNTLLVTTAYGPRPIRGSFTSRAAISVHFKEVTLERWDSGEVTEMCNFLNTVFSAAINVERYPKSGIDIFLNLIQHSNVRDDKTLNLAEVLPDCISGITLALMDAGIELKDVVAAGRHGCNVVAFVNNAETILGFWQEDDSDVMEIVDECKKGYFRQRDAIIEHVVSKNKS</sequence>
<evidence type="ECO:0000256" key="4">
    <source>
        <dbReference type="ARBA" id="ARBA00022490"/>
    </source>
</evidence>
<proteinExistence type="inferred from homology"/>
<keyword evidence="5" id="KW-0698">rRNA processing</keyword>
<dbReference type="AlphaFoldDB" id="Q754G1"/>
<gene>
    <name evidence="10" type="ORF">AGOS_AFR109W</name>
</gene>
<evidence type="ECO:0000256" key="5">
    <source>
        <dbReference type="ARBA" id="ARBA00022552"/>
    </source>
</evidence>
<protein>
    <submittedName>
        <fullName evidence="10">AFR109Wp</fullName>
    </submittedName>
</protein>
<keyword evidence="8" id="KW-0539">Nucleus</keyword>
<dbReference type="GO" id="GO:0000177">
    <property type="term" value="C:cytoplasmic exosome (RNase complex)"/>
    <property type="evidence" value="ECO:0000318"/>
    <property type="project" value="GO_Central"/>
</dbReference>
<dbReference type="GO" id="GO:0071038">
    <property type="term" value="P:TRAMP-dependent tRNA surveillance pathway"/>
    <property type="evidence" value="ECO:0007669"/>
    <property type="project" value="UniProtKB-ARBA"/>
</dbReference>
<dbReference type="KEGG" id="ago:AGOS_AFR109W"/>
<dbReference type="GO" id="GO:0005730">
    <property type="term" value="C:nucleolus"/>
    <property type="evidence" value="ECO:0000318"/>
    <property type="project" value="GO_Central"/>
</dbReference>
<dbReference type="HOGENOM" id="CLU_078569_0_0_1"/>
<dbReference type="Proteomes" id="UP000000591">
    <property type="component" value="Chromosome VI"/>
</dbReference>
<dbReference type="STRING" id="284811.Q754G1"/>
<dbReference type="GO" id="GO:0000176">
    <property type="term" value="C:nuclear exosome (RNase complex)"/>
    <property type="evidence" value="ECO:0000318"/>
    <property type="project" value="GO_Central"/>
</dbReference>
<dbReference type="GO" id="GO:0016075">
    <property type="term" value="P:rRNA catabolic process"/>
    <property type="evidence" value="ECO:0000318"/>
    <property type="project" value="GO_Central"/>
</dbReference>
<name>Q754G1_EREGS</name>
<evidence type="ECO:0000256" key="7">
    <source>
        <dbReference type="ARBA" id="ARBA00022884"/>
    </source>
</evidence>
<comment type="subcellular location">
    <subcellularLocation>
        <location evidence="2">Cytoplasm</location>
    </subcellularLocation>
    <subcellularLocation>
        <location evidence="1">Nucleus</location>
    </subcellularLocation>
</comment>
<keyword evidence="4" id="KW-0963">Cytoplasm</keyword>
<dbReference type="GO" id="GO:0071051">
    <property type="term" value="P:poly(A)-dependent snoRNA 3'-end processing"/>
    <property type="evidence" value="ECO:0000318"/>
    <property type="project" value="GO_Central"/>
</dbReference>
<dbReference type="GO" id="GO:0000467">
    <property type="term" value="P:exonucleolytic trimming to generate mature 3'-end of 5.8S rRNA from tricistronic rRNA transcript (SSU-rRNA, 5.8S rRNA, LSU-rRNA)"/>
    <property type="evidence" value="ECO:0007669"/>
    <property type="project" value="UniProtKB-ARBA"/>
</dbReference>
<reference evidence="10 11" key="1">
    <citation type="journal article" date="2004" name="Science">
        <title>The Ashbya gossypii genome as a tool for mapping the ancient Saccharomyces cerevisiae genome.</title>
        <authorList>
            <person name="Dietrich F.S."/>
            <person name="Voegeli S."/>
            <person name="Brachat S."/>
            <person name="Lerch A."/>
            <person name="Gates K."/>
            <person name="Steiner S."/>
            <person name="Mohr C."/>
            <person name="Pohlmann R."/>
            <person name="Luedi P."/>
            <person name="Choi S."/>
            <person name="Wing R.A."/>
            <person name="Flavier A."/>
            <person name="Gaffney T.D."/>
            <person name="Philippsen P."/>
        </authorList>
    </citation>
    <scope>NUCLEOTIDE SEQUENCE [LARGE SCALE GENOMIC DNA]</scope>
    <source>
        <strain evidence="11">ATCC 10895 / CBS 109.51 / FGSC 9923 / NRRL Y-1056</strain>
    </source>
</reference>
<dbReference type="OMA" id="ILPTCIN"/>
<dbReference type="InterPro" id="IPR027408">
    <property type="entry name" value="PNPase/RNase_PH_dom_sf"/>
</dbReference>
<dbReference type="PANTHER" id="PTHR11953:SF2">
    <property type="entry name" value="EXOSOME COMPLEX COMPONENT MTR3"/>
    <property type="match status" value="1"/>
</dbReference>
<reference evidence="11" key="2">
    <citation type="journal article" date="2013" name="G3 (Bethesda)">
        <title>Genomes of Ashbya fungi isolated from insects reveal four mating-type loci, numerous translocations, lack of transposons, and distinct gene duplications.</title>
        <authorList>
            <person name="Dietrich F.S."/>
            <person name="Voegeli S."/>
            <person name="Kuo S."/>
            <person name="Philippsen P."/>
        </authorList>
    </citation>
    <scope>GENOME REANNOTATION</scope>
    <source>
        <strain evidence="11">ATCC 10895 / CBS 109.51 / FGSC 9923 / NRRL Y-1056</strain>
    </source>
</reference>
<evidence type="ECO:0000256" key="8">
    <source>
        <dbReference type="ARBA" id="ARBA00023242"/>
    </source>
</evidence>
<dbReference type="Gene3D" id="3.30.230.70">
    <property type="entry name" value="GHMP Kinase, N-terminal domain"/>
    <property type="match status" value="1"/>
</dbReference>
<evidence type="ECO:0000313" key="11">
    <source>
        <dbReference type="Proteomes" id="UP000000591"/>
    </source>
</evidence>
<dbReference type="FunCoup" id="Q754G1">
    <property type="interactions" value="177"/>
</dbReference>
<evidence type="ECO:0000259" key="9">
    <source>
        <dbReference type="Pfam" id="PF01138"/>
    </source>
</evidence>